<comment type="subcellular location">
    <subcellularLocation>
        <location evidence="1">Cytoplasm</location>
    </subcellularLocation>
</comment>
<dbReference type="CDD" id="cd16344">
    <property type="entry name" value="LMWPAP"/>
    <property type="match status" value="1"/>
</dbReference>
<dbReference type="EC" id="2.7.7.87" evidence="4"/>
<dbReference type="InterPro" id="IPR017867">
    <property type="entry name" value="Tyr_phospatase_low_mol_wt"/>
</dbReference>
<reference evidence="16 17" key="1">
    <citation type="submission" date="2018-06" db="EMBL/GenBank/DDBJ databases">
        <title>Extensive metabolic versatility and redundancy in microbially diverse, dynamic hydrothermal sediments.</title>
        <authorList>
            <person name="Dombrowski N."/>
            <person name="Teske A."/>
            <person name="Baker B.J."/>
        </authorList>
    </citation>
    <scope>NUCLEOTIDE SEQUENCE [LARGE SCALE GENOMIC DNA]</scope>
    <source>
        <strain evidence="16">B19_G9</strain>
    </source>
</reference>
<evidence type="ECO:0000256" key="4">
    <source>
        <dbReference type="ARBA" id="ARBA00012584"/>
    </source>
</evidence>
<keyword evidence="10" id="KW-0378">Hydrolase</keyword>
<feature type="active site" description="Proton donor" evidence="14">
    <location>
        <position position="330"/>
    </location>
</feature>
<organism evidence="16 17">
    <name type="scientific">Aerophobetes bacterium</name>
    <dbReference type="NCBI Taxonomy" id="2030807"/>
    <lineage>
        <taxon>Bacteria</taxon>
        <taxon>Candidatus Aerophobota</taxon>
    </lineage>
</organism>
<dbReference type="EMBL" id="QMQB01000172">
    <property type="protein sequence ID" value="RLE12259.1"/>
    <property type="molecule type" value="Genomic_DNA"/>
</dbReference>
<evidence type="ECO:0000256" key="14">
    <source>
        <dbReference type="PIRSR" id="PIRSR617867-1"/>
    </source>
</evidence>
<dbReference type="Gene3D" id="3.40.50.2300">
    <property type="match status" value="1"/>
</dbReference>
<keyword evidence="7" id="KW-0819">tRNA processing</keyword>
<evidence type="ECO:0000256" key="10">
    <source>
        <dbReference type="ARBA" id="ARBA00022801"/>
    </source>
</evidence>
<evidence type="ECO:0000313" key="16">
    <source>
        <dbReference type="EMBL" id="RLE12259.1"/>
    </source>
</evidence>
<feature type="active site" description="Nucleophile" evidence="14">
    <location>
        <position position="218"/>
    </location>
</feature>
<dbReference type="NCBIfam" id="TIGR00057">
    <property type="entry name" value="L-threonylcarbamoyladenylate synthase"/>
    <property type="match status" value="1"/>
</dbReference>
<feature type="domain" description="YrdC-like" evidence="15">
    <location>
        <begin position="13"/>
        <end position="199"/>
    </location>
</feature>
<evidence type="ECO:0000256" key="5">
    <source>
        <dbReference type="ARBA" id="ARBA00022490"/>
    </source>
</evidence>
<dbReference type="GO" id="GO:0000049">
    <property type="term" value="F:tRNA binding"/>
    <property type="evidence" value="ECO:0007669"/>
    <property type="project" value="TreeGrafter"/>
</dbReference>
<keyword evidence="8" id="KW-0548">Nucleotidyltransferase</keyword>
<evidence type="ECO:0000256" key="7">
    <source>
        <dbReference type="ARBA" id="ARBA00022694"/>
    </source>
</evidence>
<dbReference type="InterPro" id="IPR006070">
    <property type="entry name" value="Sua5-like_dom"/>
</dbReference>
<evidence type="ECO:0000256" key="3">
    <source>
        <dbReference type="ARBA" id="ARBA00011063"/>
    </source>
</evidence>
<keyword evidence="9" id="KW-0547">Nucleotide-binding</keyword>
<dbReference type="SUPFAM" id="SSF52788">
    <property type="entry name" value="Phosphotyrosine protein phosphatases I"/>
    <property type="match status" value="1"/>
</dbReference>
<evidence type="ECO:0000256" key="11">
    <source>
        <dbReference type="ARBA" id="ARBA00022840"/>
    </source>
</evidence>
<dbReference type="AlphaFoldDB" id="A0A662DDK7"/>
<keyword evidence="5" id="KW-0963">Cytoplasm</keyword>
<evidence type="ECO:0000259" key="15">
    <source>
        <dbReference type="PROSITE" id="PS51163"/>
    </source>
</evidence>
<evidence type="ECO:0000256" key="13">
    <source>
        <dbReference type="ARBA" id="ARBA00048366"/>
    </source>
</evidence>
<evidence type="ECO:0000256" key="8">
    <source>
        <dbReference type="ARBA" id="ARBA00022695"/>
    </source>
</evidence>
<protein>
    <recommendedName>
        <fullName evidence="12">L-threonylcarbamoyladenylate synthase</fullName>
        <ecNumber evidence="4">2.7.7.87</ecNumber>
    </recommendedName>
    <alternativeName>
        <fullName evidence="12">L-threonylcarbamoyladenylate synthase</fullName>
    </alternativeName>
</protein>
<sequence length="360" mass="40491">MQTLRISPSKIQQGEIEKIVKKLREGAVICLPTDTVYGLAVDAWNEKAAIKIYNLKKRTKEKPLILFIKDQRHLISLVKKIPLSAIKMINKWWPGPLTLIFKSAISDPWYLVNQKGGIGIRIPSHPVVNKILQENGLSLATTSANLSGEQSIKDIEELSPIIKEKIDLIVDSGKIPPGKESTVIDVTISPPRILREGEIKREEITKITKKPAGILFVCTGNSCRSVMAEGFFKKYWSKKQNKVEIKSAGTSVGFPSSPSSYTVQVMKERGIDVSPYQSKRVNQNLIDDSDIILVMEEVHLYYLKRTFPEAENKIWMLKEFTSNRKEGIPDPIGTSKAYYEKVADEIEGEIKKLIGKLSDN</sequence>
<dbReference type="GO" id="GO:0005737">
    <property type="term" value="C:cytoplasm"/>
    <property type="evidence" value="ECO:0007669"/>
    <property type="project" value="UniProtKB-SubCell"/>
</dbReference>
<dbReference type="InterPro" id="IPR023485">
    <property type="entry name" value="Ptyr_pPase"/>
</dbReference>
<evidence type="ECO:0000256" key="9">
    <source>
        <dbReference type="ARBA" id="ARBA00022741"/>
    </source>
</evidence>
<comment type="catalytic activity">
    <reaction evidence="13">
        <text>L-threonine + hydrogencarbonate + ATP = L-threonylcarbamoyladenylate + diphosphate + H2O</text>
        <dbReference type="Rhea" id="RHEA:36407"/>
        <dbReference type="ChEBI" id="CHEBI:15377"/>
        <dbReference type="ChEBI" id="CHEBI:17544"/>
        <dbReference type="ChEBI" id="CHEBI:30616"/>
        <dbReference type="ChEBI" id="CHEBI:33019"/>
        <dbReference type="ChEBI" id="CHEBI:57926"/>
        <dbReference type="ChEBI" id="CHEBI:73682"/>
        <dbReference type="EC" id="2.7.7.87"/>
    </reaction>
</comment>
<evidence type="ECO:0000256" key="1">
    <source>
        <dbReference type="ARBA" id="ARBA00004496"/>
    </source>
</evidence>
<dbReference type="Pfam" id="PF01451">
    <property type="entry name" value="LMWPc"/>
    <property type="match status" value="1"/>
</dbReference>
<comment type="caution">
    <text evidence="16">The sequence shown here is derived from an EMBL/GenBank/DDBJ whole genome shotgun (WGS) entry which is preliminary data.</text>
</comment>
<dbReference type="SMART" id="SM00226">
    <property type="entry name" value="LMWPc"/>
    <property type="match status" value="1"/>
</dbReference>
<dbReference type="GO" id="GO:0061710">
    <property type="term" value="F:L-threonylcarbamoyladenylate synthase"/>
    <property type="evidence" value="ECO:0007669"/>
    <property type="project" value="UniProtKB-EC"/>
</dbReference>
<dbReference type="GO" id="GO:0005524">
    <property type="term" value="F:ATP binding"/>
    <property type="evidence" value="ECO:0007669"/>
    <property type="project" value="UniProtKB-KW"/>
</dbReference>
<dbReference type="GO" id="GO:0008033">
    <property type="term" value="P:tRNA processing"/>
    <property type="evidence" value="ECO:0007669"/>
    <property type="project" value="UniProtKB-KW"/>
</dbReference>
<keyword evidence="11" id="KW-0067">ATP-binding</keyword>
<comment type="similarity">
    <text evidence="2">Belongs to the SUA5 family.</text>
</comment>
<dbReference type="InterPro" id="IPR036196">
    <property type="entry name" value="Ptyr_pPase_sf"/>
</dbReference>
<dbReference type="GO" id="GO:0006450">
    <property type="term" value="P:regulation of translational fidelity"/>
    <property type="evidence" value="ECO:0007669"/>
    <property type="project" value="TreeGrafter"/>
</dbReference>
<evidence type="ECO:0000256" key="12">
    <source>
        <dbReference type="ARBA" id="ARBA00029774"/>
    </source>
</evidence>
<proteinExistence type="inferred from homology"/>
<dbReference type="SUPFAM" id="SSF55821">
    <property type="entry name" value="YrdC/RibB"/>
    <property type="match status" value="1"/>
</dbReference>
<dbReference type="PANTHER" id="PTHR17490">
    <property type="entry name" value="SUA5"/>
    <property type="match status" value="1"/>
</dbReference>
<dbReference type="GO" id="GO:0004725">
    <property type="term" value="F:protein tyrosine phosphatase activity"/>
    <property type="evidence" value="ECO:0007669"/>
    <property type="project" value="InterPro"/>
</dbReference>
<dbReference type="PRINTS" id="PR00719">
    <property type="entry name" value="LMWPTPASE"/>
</dbReference>
<evidence type="ECO:0000256" key="6">
    <source>
        <dbReference type="ARBA" id="ARBA00022679"/>
    </source>
</evidence>
<dbReference type="InterPro" id="IPR017945">
    <property type="entry name" value="DHBP_synth_RibB-like_a/b_dom"/>
</dbReference>
<dbReference type="Pfam" id="PF01300">
    <property type="entry name" value="Sua5_yciO_yrdC"/>
    <property type="match status" value="1"/>
</dbReference>
<feature type="active site" evidence="14">
    <location>
        <position position="224"/>
    </location>
</feature>
<dbReference type="Proteomes" id="UP000267654">
    <property type="component" value="Unassembled WGS sequence"/>
</dbReference>
<accession>A0A662DDK7</accession>
<dbReference type="GO" id="GO:0003725">
    <property type="term" value="F:double-stranded RNA binding"/>
    <property type="evidence" value="ECO:0007669"/>
    <property type="project" value="InterPro"/>
</dbReference>
<dbReference type="InterPro" id="IPR050156">
    <property type="entry name" value="TC-AMP_synthase_SUA5"/>
</dbReference>
<gene>
    <name evidence="16" type="ORF">DRI96_04810</name>
</gene>
<evidence type="ECO:0000256" key="2">
    <source>
        <dbReference type="ARBA" id="ARBA00007663"/>
    </source>
</evidence>
<dbReference type="PANTHER" id="PTHR17490:SF16">
    <property type="entry name" value="THREONYLCARBAMOYL-AMP SYNTHASE"/>
    <property type="match status" value="1"/>
</dbReference>
<dbReference type="PROSITE" id="PS51163">
    <property type="entry name" value="YRDC"/>
    <property type="match status" value="1"/>
</dbReference>
<keyword evidence="6" id="KW-0808">Transferase</keyword>
<comment type="similarity">
    <text evidence="3">Belongs to the low molecular weight phosphotyrosine protein phosphatase family.</text>
</comment>
<name>A0A662DDK7_UNCAE</name>
<evidence type="ECO:0000313" key="17">
    <source>
        <dbReference type="Proteomes" id="UP000267654"/>
    </source>
</evidence>
<dbReference type="Gene3D" id="3.90.870.10">
    <property type="entry name" value="DHBP synthase"/>
    <property type="match status" value="1"/>
</dbReference>